<dbReference type="InterPro" id="IPR036390">
    <property type="entry name" value="WH_DNA-bd_sf"/>
</dbReference>
<dbReference type="AlphaFoldDB" id="A0A1H3CI17"/>
<dbReference type="PANTHER" id="PTHR33221:SF2">
    <property type="entry name" value="TRANSCRIPTIONAL REGULATOR"/>
    <property type="match status" value="1"/>
</dbReference>
<evidence type="ECO:0000313" key="2">
    <source>
        <dbReference type="Proteomes" id="UP000199652"/>
    </source>
</evidence>
<gene>
    <name evidence="1" type="ORF">SAMN04488579_103111</name>
</gene>
<evidence type="ECO:0000313" key="1">
    <source>
        <dbReference type="EMBL" id="SDX53783.1"/>
    </source>
</evidence>
<dbReference type="Proteomes" id="UP000199652">
    <property type="component" value="Unassembled WGS sequence"/>
</dbReference>
<keyword evidence="2" id="KW-1185">Reference proteome</keyword>
<proteinExistence type="predicted"/>
<dbReference type="InterPro" id="IPR036388">
    <property type="entry name" value="WH-like_DNA-bd_sf"/>
</dbReference>
<dbReference type="Pfam" id="PF02082">
    <property type="entry name" value="Rrf2"/>
    <property type="match status" value="1"/>
</dbReference>
<name>A0A1H3CI17_EUBBA</name>
<dbReference type="RefSeq" id="WP_090243379.1">
    <property type="nucleotide sequence ID" value="NZ_FNOU01000003.1"/>
</dbReference>
<dbReference type="STRING" id="1528.SAMN04488579_103111"/>
<organism evidence="1 2">
    <name type="scientific">Eubacterium barkeri</name>
    <name type="common">Clostridium barkeri</name>
    <dbReference type="NCBI Taxonomy" id="1528"/>
    <lineage>
        <taxon>Bacteria</taxon>
        <taxon>Bacillati</taxon>
        <taxon>Bacillota</taxon>
        <taxon>Clostridia</taxon>
        <taxon>Eubacteriales</taxon>
        <taxon>Eubacteriaceae</taxon>
        <taxon>Eubacterium</taxon>
    </lineage>
</organism>
<dbReference type="EMBL" id="FNOU01000003">
    <property type="protein sequence ID" value="SDX53783.1"/>
    <property type="molecule type" value="Genomic_DNA"/>
</dbReference>
<protein>
    <submittedName>
        <fullName evidence="1">Rrf2 family protein</fullName>
    </submittedName>
</protein>
<dbReference type="PANTHER" id="PTHR33221">
    <property type="entry name" value="WINGED HELIX-TURN-HELIX TRANSCRIPTIONAL REGULATOR, RRF2 FAMILY"/>
    <property type="match status" value="1"/>
</dbReference>
<dbReference type="GO" id="GO:0003700">
    <property type="term" value="F:DNA-binding transcription factor activity"/>
    <property type="evidence" value="ECO:0007669"/>
    <property type="project" value="TreeGrafter"/>
</dbReference>
<dbReference type="PROSITE" id="PS51197">
    <property type="entry name" value="HTH_RRF2_2"/>
    <property type="match status" value="1"/>
</dbReference>
<reference evidence="2" key="1">
    <citation type="submission" date="2016-10" db="EMBL/GenBank/DDBJ databases">
        <authorList>
            <person name="Varghese N."/>
            <person name="Submissions S."/>
        </authorList>
    </citation>
    <scope>NUCLEOTIDE SEQUENCE [LARGE SCALE GENOMIC DNA]</scope>
    <source>
        <strain evidence="2">VPI 5359</strain>
    </source>
</reference>
<dbReference type="GO" id="GO:0005829">
    <property type="term" value="C:cytosol"/>
    <property type="evidence" value="ECO:0007669"/>
    <property type="project" value="TreeGrafter"/>
</dbReference>
<dbReference type="Gene3D" id="1.10.10.10">
    <property type="entry name" value="Winged helix-like DNA-binding domain superfamily/Winged helix DNA-binding domain"/>
    <property type="match status" value="1"/>
</dbReference>
<dbReference type="InterPro" id="IPR000944">
    <property type="entry name" value="Tscrpt_reg_Rrf2"/>
</dbReference>
<accession>A0A1H3CI17</accession>
<dbReference type="SUPFAM" id="SSF46785">
    <property type="entry name" value="Winged helix' DNA-binding domain"/>
    <property type="match status" value="1"/>
</dbReference>
<dbReference type="NCBIfam" id="TIGR00738">
    <property type="entry name" value="rrf2_super"/>
    <property type="match status" value="1"/>
</dbReference>
<sequence>MFITREIDYGFRVVRALHRNGQCTAAEISELEGIPTAFAYKILKKLQNGEIVEIIRGKSGGYHLKQSPDTLTLHDIVKAIGDETTITACLTPGYVCTSNEKGRCNVHSELLRIQAVLEAELKRKTLTEVFNS</sequence>
<dbReference type="OrthoDB" id="9808360at2"/>